<dbReference type="HOGENOM" id="CLU_3113453_0_0_6"/>
<reference evidence="1 2" key="1">
    <citation type="journal article" date="2009" name="J. Bacteriol.">
        <title>Draft genome sequence of the extremely acidophilic bacterium Acidithiobacillus caldus ATCC 51756 reveals metabolic versatility in the genus Acidithiobacillus.</title>
        <authorList>
            <person name="Valdes J."/>
            <person name="Quatrini R."/>
            <person name="Hallberg K."/>
            <person name="Dopson M."/>
            <person name="Valenzuela P.D."/>
            <person name="Holmes D.S."/>
        </authorList>
    </citation>
    <scope>NUCLEOTIDE SEQUENCE [LARGE SCALE GENOMIC DNA]</scope>
    <source>
        <strain evidence="2">ATCC 51756 / DSM 8584 / KU</strain>
    </source>
</reference>
<dbReference type="Proteomes" id="UP000005522">
    <property type="component" value="Chromosome"/>
</dbReference>
<name>A0A060A1W6_ACICK</name>
<sequence>MFGLLCICFVQDGTLTLRTGGLPFAQAFHFTQAWTKMAQGSLTVTDRRRG</sequence>
<organism evidence="1 2">
    <name type="scientific">Acidithiobacillus caldus (strain ATCC 51756 / DSM 8584 / KU)</name>
    <dbReference type="NCBI Taxonomy" id="637389"/>
    <lineage>
        <taxon>Bacteria</taxon>
        <taxon>Pseudomonadati</taxon>
        <taxon>Pseudomonadota</taxon>
        <taxon>Acidithiobacillia</taxon>
        <taxon>Acidithiobacillales</taxon>
        <taxon>Acidithiobacillaceae</taxon>
        <taxon>Acidithiobacillus</taxon>
    </lineage>
</organism>
<dbReference type="EMBL" id="CP005986">
    <property type="protein sequence ID" value="AIA56211.1"/>
    <property type="molecule type" value="Genomic_DNA"/>
</dbReference>
<protein>
    <submittedName>
        <fullName evidence="1">Uncharacterized protein</fullName>
    </submittedName>
</protein>
<gene>
    <name evidence="1" type="ORF">Acaty_c2364</name>
</gene>
<evidence type="ECO:0000313" key="1">
    <source>
        <dbReference type="EMBL" id="AIA56211.1"/>
    </source>
</evidence>
<dbReference type="KEGG" id="acz:Acaty_c2364"/>
<dbReference type="AlphaFoldDB" id="A0A060A1W6"/>
<proteinExistence type="predicted"/>
<accession>A0A060A1W6</accession>
<evidence type="ECO:0000313" key="2">
    <source>
        <dbReference type="Proteomes" id="UP000005522"/>
    </source>
</evidence>